<gene>
    <name evidence="2" type="ORF">DEH84_09285</name>
</gene>
<evidence type="ECO:0000256" key="1">
    <source>
        <dbReference type="SAM" id="MobiDB-lite"/>
    </source>
</evidence>
<feature type="compositionally biased region" description="Basic residues" evidence="1">
    <location>
        <begin position="1"/>
        <end position="14"/>
    </location>
</feature>
<dbReference type="InterPro" id="IPR032556">
    <property type="entry name" value="DUF4936"/>
</dbReference>
<dbReference type="Proteomes" id="UP000244892">
    <property type="component" value="Chromosome"/>
</dbReference>
<evidence type="ECO:0008006" key="4">
    <source>
        <dbReference type="Google" id="ProtNLM"/>
    </source>
</evidence>
<reference evidence="2 3" key="1">
    <citation type="submission" date="2018-05" db="EMBL/GenBank/DDBJ databases">
        <title>complete genome sequence of Aquabacterium olei NBRC 110486.</title>
        <authorList>
            <person name="Tang B."/>
            <person name="Chang J."/>
            <person name="Zhang L."/>
            <person name="Yang H."/>
        </authorList>
    </citation>
    <scope>NUCLEOTIDE SEQUENCE [LARGE SCALE GENOMIC DNA]</scope>
    <source>
        <strain evidence="2 3">NBRC 110486</strain>
    </source>
</reference>
<feature type="region of interest" description="Disordered" evidence="1">
    <location>
        <begin position="1"/>
        <end position="27"/>
    </location>
</feature>
<dbReference type="Pfam" id="PF16290">
    <property type="entry name" value="DUF4936"/>
    <property type="match status" value="1"/>
</dbReference>
<dbReference type="EMBL" id="CP029210">
    <property type="protein sequence ID" value="AWI53603.1"/>
    <property type="molecule type" value="Genomic_DNA"/>
</dbReference>
<sequence>MRRPGRRCGRRPAVRSRGCQTAPRAQPSVTVRTGPRALYIYYRVSPAHLAAGLLDRVWALQAEARAACPGLHASLMARTDTGAQNGQDVTWMEVYTHPDGVPASFDVHLVRAMAAWPADLTLARHTESFAPVMPPFPLD</sequence>
<evidence type="ECO:0000313" key="3">
    <source>
        <dbReference type="Proteomes" id="UP000244892"/>
    </source>
</evidence>
<dbReference type="AlphaFoldDB" id="A0A2U8FRD5"/>
<organism evidence="2 3">
    <name type="scientific">Aquabacterium olei</name>
    <dbReference type="NCBI Taxonomy" id="1296669"/>
    <lineage>
        <taxon>Bacteria</taxon>
        <taxon>Pseudomonadati</taxon>
        <taxon>Pseudomonadota</taxon>
        <taxon>Betaproteobacteria</taxon>
        <taxon>Burkholderiales</taxon>
        <taxon>Aquabacterium</taxon>
    </lineage>
</organism>
<keyword evidence="3" id="KW-1185">Reference proteome</keyword>
<accession>A0A2U8FRD5</accession>
<evidence type="ECO:0000313" key="2">
    <source>
        <dbReference type="EMBL" id="AWI53603.1"/>
    </source>
</evidence>
<name>A0A2U8FRD5_9BURK</name>
<proteinExistence type="predicted"/>
<protein>
    <recommendedName>
        <fullName evidence="4">DUF4936 domain-containing protein</fullName>
    </recommendedName>
</protein>
<dbReference type="KEGG" id="aon:DEH84_09285"/>